<dbReference type="PANTHER" id="PTHR38471:SF2">
    <property type="entry name" value="FOUR HELIX BUNDLE PROTEIN"/>
    <property type="match status" value="1"/>
</dbReference>
<dbReference type="SUPFAM" id="SSF158446">
    <property type="entry name" value="IVS-encoded protein-like"/>
    <property type="match status" value="1"/>
</dbReference>
<accession>A0A5D6UVV4</accession>
<dbReference type="AlphaFoldDB" id="A0A5D6UVV4"/>
<dbReference type="InterPro" id="IPR012657">
    <property type="entry name" value="23S_rRNA-intervening_sequence"/>
</dbReference>
<dbReference type="Proteomes" id="UP000322791">
    <property type="component" value="Unassembled WGS sequence"/>
</dbReference>
<organism evidence="1 2">
    <name type="scientific">Hymenobacter lutimineralis</name>
    <dbReference type="NCBI Taxonomy" id="2606448"/>
    <lineage>
        <taxon>Bacteria</taxon>
        <taxon>Pseudomonadati</taxon>
        <taxon>Bacteroidota</taxon>
        <taxon>Cytophagia</taxon>
        <taxon>Cytophagales</taxon>
        <taxon>Hymenobacteraceae</taxon>
        <taxon>Hymenobacter</taxon>
    </lineage>
</organism>
<keyword evidence="2" id="KW-1185">Reference proteome</keyword>
<dbReference type="RefSeq" id="WP_149072038.1">
    <property type="nucleotide sequence ID" value="NZ_VTHL01000019.1"/>
</dbReference>
<protein>
    <submittedName>
        <fullName evidence="1">Four helix bundle protein</fullName>
    </submittedName>
</protein>
<dbReference type="Pfam" id="PF05635">
    <property type="entry name" value="23S_rRNA_IVP"/>
    <property type="match status" value="1"/>
</dbReference>
<sequence length="122" mass="13758">MVSRHRFRDLKIWQKAMLITKLTYQCCALFPPDERFGLTSQMRRAAVSIPSNIAEGAGRGSAKDFGQFLSIATGSAYELETQFLLAAEFGYIDEPRLQAVVSELVELQKMLYGFQKSLQSEN</sequence>
<name>A0A5D6UVV4_9BACT</name>
<dbReference type="Gene3D" id="1.20.1440.60">
    <property type="entry name" value="23S rRNA-intervening sequence"/>
    <property type="match status" value="1"/>
</dbReference>
<dbReference type="InterPro" id="IPR036583">
    <property type="entry name" value="23S_rRNA_IVS_sf"/>
</dbReference>
<dbReference type="EMBL" id="VTHL01000019">
    <property type="protein sequence ID" value="TYZ07018.1"/>
    <property type="molecule type" value="Genomic_DNA"/>
</dbReference>
<dbReference type="NCBIfam" id="TIGR02436">
    <property type="entry name" value="four helix bundle protein"/>
    <property type="match status" value="1"/>
</dbReference>
<evidence type="ECO:0000313" key="1">
    <source>
        <dbReference type="EMBL" id="TYZ07018.1"/>
    </source>
</evidence>
<dbReference type="PANTHER" id="PTHR38471">
    <property type="entry name" value="FOUR HELIX BUNDLE PROTEIN"/>
    <property type="match status" value="1"/>
</dbReference>
<reference evidence="1 2" key="1">
    <citation type="submission" date="2019-08" db="EMBL/GenBank/DDBJ databases">
        <authorList>
            <person name="Seo M.-J."/>
        </authorList>
    </citation>
    <scope>NUCLEOTIDE SEQUENCE [LARGE SCALE GENOMIC DNA]</scope>
    <source>
        <strain evidence="1 2">KIGAM108</strain>
    </source>
</reference>
<proteinExistence type="predicted"/>
<comment type="caution">
    <text evidence="1">The sequence shown here is derived from an EMBL/GenBank/DDBJ whole genome shotgun (WGS) entry which is preliminary data.</text>
</comment>
<gene>
    <name evidence="1" type="ORF">FY528_16030</name>
</gene>
<evidence type="ECO:0000313" key="2">
    <source>
        <dbReference type="Proteomes" id="UP000322791"/>
    </source>
</evidence>
<dbReference type="CDD" id="cd16377">
    <property type="entry name" value="23S_rRNA_IVP_like"/>
    <property type="match status" value="1"/>
</dbReference>